<dbReference type="InterPro" id="IPR046348">
    <property type="entry name" value="SIS_dom_sf"/>
</dbReference>
<dbReference type="Proteomes" id="UP000653076">
    <property type="component" value="Unassembled WGS sequence"/>
</dbReference>
<reference evidence="2 3" key="1">
    <citation type="submission" date="2021-01" db="EMBL/GenBank/DDBJ databases">
        <title>Whole genome shotgun sequence of Verrucosispora qiuiae NBRC 106684.</title>
        <authorList>
            <person name="Komaki H."/>
            <person name="Tamura T."/>
        </authorList>
    </citation>
    <scope>NUCLEOTIDE SEQUENCE [LARGE SCALE GENOMIC DNA]</scope>
    <source>
        <strain evidence="2 3">NBRC 106684</strain>
    </source>
</reference>
<evidence type="ECO:0000259" key="1">
    <source>
        <dbReference type="PROSITE" id="PS51464"/>
    </source>
</evidence>
<dbReference type="CDD" id="cd05006">
    <property type="entry name" value="SIS_GmhA"/>
    <property type="match status" value="1"/>
</dbReference>
<dbReference type="Gene3D" id="3.40.50.10490">
    <property type="entry name" value="Glucose-6-phosphate isomerase like protein, domain 1"/>
    <property type="match status" value="1"/>
</dbReference>
<feature type="domain" description="SIS" evidence="1">
    <location>
        <begin position="76"/>
        <end position="232"/>
    </location>
</feature>
<dbReference type="EMBL" id="BOPC01000101">
    <property type="protein sequence ID" value="GIJ30205.1"/>
    <property type="molecule type" value="Genomic_DNA"/>
</dbReference>
<accession>A0ABQ4JHV9</accession>
<dbReference type="Pfam" id="PF13580">
    <property type="entry name" value="SIS_2"/>
    <property type="match status" value="1"/>
</dbReference>
<keyword evidence="2" id="KW-0413">Isomerase</keyword>
<dbReference type="InterPro" id="IPR035461">
    <property type="entry name" value="GmhA/DiaA"/>
</dbReference>
<evidence type="ECO:0000313" key="2">
    <source>
        <dbReference type="EMBL" id="GIJ30205.1"/>
    </source>
</evidence>
<dbReference type="PROSITE" id="PS51464">
    <property type="entry name" value="SIS"/>
    <property type="match status" value="1"/>
</dbReference>
<protein>
    <submittedName>
        <fullName evidence="2">Phosphoheptose isomerase</fullName>
    </submittedName>
</protein>
<evidence type="ECO:0000313" key="3">
    <source>
        <dbReference type="Proteomes" id="UP000653076"/>
    </source>
</evidence>
<dbReference type="PANTHER" id="PTHR30390">
    <property type="entry name" value="SEDOHEPTULOSE 7-PHOSPHATE ISOMERASE / DNAA INITIATOR-ASSOCIATING FACTOR FOR REPLICATION INITIATION"/>
    <property type="match status" value="1"/>
</dbReference>
<sequence>MLRAPQSRTEVGPVSAGVAGAIGALYPFLDTRPTDVDAVLAEVARSTAAKAAEIVALRESLVAEHGQRLVDCARRCAAAFRAGGTLYAFGNGGSSTDAQDVAQLFLHPPTAGRPVPAISLTHDVALITALSNDVGFEVVFARQVAAFGRAGDIAVGLSTSGGSKNVLHAFEEAARRGMLTIGLAGYDGGRMAECEFVDHLFVVPSASVHRVQEAQTTIYHVLWELTQQALTDEL</sequence>
<gene>
    <name evidence="2" type="primary">gmhA_3</name>
    <name evidence="2" type="ORF">Vqi01_53670</name>
</gene>
<comment type="caution">
    <text evidence="2">The sequence shown here is derived from an EMBL/GenBank/DDBJ whole genome shotgun (WGS) entry which is preliminary data.</text>
</comment>
<dbReference type="InterPro" id="IPR050099">
    <property type="entry name" value="SIS_GmhA/DiaA_subfam"/>
</dbReference>
<keyword evidence="3" id="KW-1185">Reference proteome</keyword>
<name>A0ABQ4JHV9_9ACTN</name>
<proteinExistence type="predicted"/>
<dbReference type="SUPFAM" id="SSF53697">
    <property type="entry name" value="SIS domain"/>
    <property type="match status" value="1"/>
</dbReference>
<dbReference type="InterPro" id="IPR001347">
    <property type="entry name" value="SIS_dom"/>
</dbReference>
<dbReference type="GO" id="GO:0016853">
    <property type="term" value="F:isomerase activity"/>
    <property type="evidence" value="ECO:0007669"/>
    <property type="project" value="UniProtKB-KW"/>
</dbReference>
<organism evidence="2 3">
    <name type="scientific">Micromonospora qiuiae</name>
    <dbReference type="NCBI Taxonomy" id="502268"/>
    <lineage>
        <taxon>Bacteria</taxon>
        <taxon>Bacillati</taxon>
        <taxon>Actinomycetota</taxon>
        <taxon>Actinomycetes</taxon>
        <taxon>Micromonosporales</taxon>
        <taxon>Micromonosporaceae</taxon>
        <taxon>Micromonospora</taxon>
    </lineage>
</organism>